<proteinExistence type="predicted"/>
<feature type="signal peptide" evidence="2">
    <location>
        <begin position="1"/>
        <end position="31"/>
    </location>
</feature>
<keyword evidence="2" id="KW-0732">Signal</keyword>
<feature type="compositionally biased region" description="Gly residues" evidence="1">
    <location>
        <begin position="44"/>
        <end position="54"/>
    </location>
</feature>
<feature type="region of interest" description="Disordered" evidence="1">
    <location>
        <begin position="34"/>
        <end position="72"/>
    </location>
</feature>
<dbReference type="STRING" id="52.CMC5_069460"/>
<organism evidence="3 4">
    <name type="scientific">Chondromyces crocatus</name>
    <dbReference type="NCBI Taxonomy" id="52"/>
    <lineage>
        <taxon>Bacteria</taxon>
        <taxon>Pseudomonadati</taxon>
        <taxon>Myxococcota</taxon>
        <taxon>Polyangia</taxon>
        <taxon>Polyangiales</taxon>
        <taxon>Polyangiaceae</taxon>
        <taxon>Chondromyces</taxon>
    </lineage>
</organism>
<dbReference type="EMBL" id="CP012159">
    <property type="protein sequence ID" value="AKT42719.1"/>
    <property type="molecule type" value="Genomic_DNA"/>
</dbReference>
<sequence length="220" mass="23703">MHSRRDEPTLSVTLLSIVAVLCAALSGAACADAEEMPDGSAGTESGGASSGGGEIPVDEMPPECRLPEEQDPKRGIEIRLENASDTPVYMFMDCLGRYEITSCADGYTKPLEVHEGCRVDCAFEPVDVCGSCQRCIGSVSEITPGRPRLLFWGGIHYHASERPSGCPCYKPLTFPGGRYRFRVPVYMSEHDAFAGLSPRWVSADFTLPLIGGWLSVPVAP</sequence>
<name>A0A0K1EPI0_CHOCO</name>
<evidence type="ECO:0000256" key="2">
    <source>
        <dbReference type="SAM" id="SignalP"/>
    </source>
</evidence>
<evidence type="ECO:0008006" key="5">
    <source>
        <dbReference type="Google" id="ProtNLM"/>
    </source>
</evidence>
<dbReference type="Proteomes" id="UP000067626">
    <property type="component" value="Chromosome"/>
</dbReference>
<reference evidence="3 4" key="1">
    <citation type="submission" date="2015-07" db="EMBL/GenBank/DDBJ databases">
        <title>Genome analysis of myxobacterium Chondromyces crocatus Cm c5 reveals a high potential for natural compound synthesis and the genetic basis for the loss of fruiting body formation.</title>
        <authorList>
            <person name="Zaburannyi N."/>
            <person name="Bunk B."/>
            <person name="Maier J."/>
            <person name="Overmann J."/>
            <person name="Mueller R."/>
        </authorList>
    </citation>
    <scope>NUCLEOTIDE SEQUENCE [LARGE SCALE GENOMIC DNA]</scope>
    <source>
        <strain evidence="3 4">Cm c5</strain>
    </source>
</reference>
<accession>A0A0K1EPI0</accession>
<dbReference type="AlphaFoldDB" id="A0A0K1EPI0"/>
<protein>
    <recommendedName>
        <fullName evidence="5">Secreted protein</fullName>
    </recommendedName>
</protein>
<feature type="chain" id="PRO_5005459768" description="Secreted protein" evidence="2">
    <location>
        <begin position="32"/>
        <end position="220"/>
    </location>
</feature>
<dbReference type="KEGG" id="ccro:CMC5_069460"/>
<gene>
    <name evidence="3" type="ORF">CMC5_069460</name>
</gene>
<evidence type="ECO:0000313" key="3">
    <source>
        <dbReference type="EMBL" id="AKT42719.1"/>
    </source>
</evidence>
<evidence type="ECO:0000256" key="1">
    <source>
        <dbReference type="SAM" id="MobiDB-lite"/>
    </source>
</evidence>
<dbReference type="PROSITE" id="PS51257">
    <property type="entry name" value="PROKAR_LIPOPROTEIN"/>
    <property type="match status" value="1"/>
</dbReference>
<evidence type="ECO:0000313" key="4">
    <source>
        <dbReference type="Proteomes" id="UP000067626"/>
    </source>
</evidence>
<keyword evidence="4" id="KW-1185">Reference proteome</keyword>